<gene>
    <name evidence="11" type="ORF">ATZ33_03065</name>
</gene>
<keyword evidence="4" id="KW-0808">Transferase</keyword>
<dbReference type="Proteomes" id="UP000065511">
    <property type="component" value="Chromosome"/>
</dbReference>
<dbReference type="SMART" id="SM00388">
    <property type="entry name" value="HisKA"/>
    <property type="match status" value="1"/>
</dbReference>
<dbReference type="InterPro" id="IPR013656">
    <property type="entry name" value="PAS_4"/>
</dbReference>
<evidence type="ECO:0000259" key="10">
    <source>
        <dbReference type="PROSITE" id="PS50113"/>
    </source>
</evidence>
<sequence>MLFQDLSCVANNTLERGKITGFYDMLALDWLGLVSLGRNSKVKVDGTLDFKGIGDELGLKFIEEKKADLLLENSNFNVFEYKGYFFAKLHIRKTERYEVFYLFCRENNSFEAKELKWAQLYIEKSYDLVLTNNELIQSNNYISNVFDSTDSLILVFDSQLNIVTHNKALGDLNKLYEQQDTLSLSTINLENEKEFEDSLNQVLSRDEKVSLGSVNVTKGKQKRKYSFSLSPFKNSKEQVVGVVAVGSDITKLQMINHELEQLSNYGLMGQIALGLSHDVKNPLSNIRSCAHLVGKPNIEAIQRVELVSIIQQEVDRINQIIEEMMSFNVISKESDFKFLDLNKILLNCKHIIERQKLFKQIEIKGDLEEYLPPFEGQKSDMQQLFLNIMLNAMQSIEDHGVITIKSRFLKEHDQIEISISDTGKGMLKEELDNIGTPYYTTKPRGTGLGLYTAKRIARKYDAKLDIQSIVEKGTTCCIYFSCI</sequence>
<dbReference type="InterPro" id="IPR005467">
    <property type="entry name" value="His_kinase_dom"/>
</dbReference>
<evidence type="ECO:0000256" key="4">
    <source>
        <dbReference type="ARBA" id="ARBA00022679"/>
    </source>
</evidence>
<accession>A0ABN4J3L4</accession>
<evidence type="ECO:0000256" key="3">
    <source>
        <dbReference type="ARBA" id="ARBA00022553"/>
    </source>
</evidence>
<dbReference type="PROSITE" id="PS50109">
    <property type="entry name" value="HIS_KIN"/>
    <property type="match status" value="1"/>
</dbReference>
<keyword evidence="3" id="KW-0597">Phosphoprotein</keyword>
<dbReference type="Pfam" id="PF00512">
    <property type="entry name" value="HisKA"/>
    <property type="match status" value="1"/>
</dbReference>
<comment type="catalytic activity">
    <reaction evidence="1">
        <text>ATP + protein L-histidine = ADP + protein N-phospho-L-histidine.</text>
        <dbReference type="EC" id="2.7.13.3"/>
    </reaction>
</comment>
<keyword evidence="5" id="KW-0547">Nucleotide-binding</keyword>
<dbReference type="SUPFAM" id="SSF55874">
    <property type="entry name" value="ATPase domain of HSP90 chaperone/DNA topoisomerase II/histidine kinase"/>
    <property type="match status" value="1"/>
</dbReference>
<dbReference type="InterPro" id="IPR003661">
    <property type="entry name" value="HisK_dim/P_dom"/>
</dbReference>
<dbReference type="Gene3D" id="3.30.450.20">
    <property type="entry name" value="PAS domain"/>
    <property type="match status" value="1"/>
</dbReference>
<dbReference type="PANTHER" id="PTHR43065:SF10">
    <property type="entry name" value="PEROXIDE STRESS-ACTIVATED HISTIDINE KINASE MAK3"/>
    <property type="match status" value="1"/>
</dbReference>
<dbReference type="Pfam" id="PF08448">
    <property type="entry name" value="PAS_4"/>
    <property type="match status" value="1"/>
</dbReference>
<dbReference type="Gene3D" id="1.10.287.130">
    <property type="match status" value="1"/>
</dbReference>
<evidence type="ECO:0000256" key="1">
    <source>
        <dbReference type="ARBA" id="ARBA00000085"/>
    </source>
</evidence>
<keyword evidence="8" id="KW-0902">Two-component regulatory system</keyword>
<keyword evidence="12" id="KW-1185">Reference proteome</keyword>
<dbReference type="EC" id="2.7.13.3" evidence="2"/>
<dbReference type="InterPro" id="IPR036890">
    <property type="entry name" value="HATPase_C_sf"/>
</dbReference>
<keyword evidence="7" id="KW-0067">ATP-binding</keyword>
<evidence type="ECO:0000313" key="11">
    <source>
        <dbReference type="EMBL" id="ALS00388.1"/>
    </source>
</evidence>
<dbReference type="InterPro" id="IPR035965">
    <property type="entry name" value="PAS-like_dom_sf"/>
</dbReference>
<dbReference type="SUPFAM" id="SSF47384">
    <property type="entry name" value="Homodimeric domain of signal transducing histidine kinase"/>
    <property type="match status" value="1"/>
</dbReference>
<keyword evidence="6" id="KW-0418">Kinase</keyword>
<evidence type="ECO:0000256" key="5">
    <source>
        <dbReference type="ARBA" id="ARBA00022741"/>
    </source>
</evidence>
<dbReference type="InterPro" id="IPR000700">
    <property type="entry name" value="PAS-assoc_C"/>
</dbReference>
<evidence type="ECO:0000259" key="9">
    <source>
        <dbReference type="PROSITE" id="PS50109"/>
    </source>
</evidence>
<dbReference type="PANTHER" id="PTHR43065">
    <property type="entry name" value="SENSOR HISTIDINE KINASE"/>
    <property type="match status" value="1"/>
</dbReference>
<dbReference type="InterPro" id="IPR036097">
    <property type="entry name" value="HisK_dim/P_sf"/>
</dbReference>
<evidence type="ECO:0000256" key="8">
    <source>
        <dbReference type="ARBA" id="ARBA00023012"/>
    </source>
</evidence>
<evidence type="ECO:0000256" key="2">
    <source>
        <dbReference type="ARBA" id="ARBA00012438"/>
    </source>
</evidence>
<dbReference type="CDD" id="cd00082">
    <property type="entry name" value="HisKA"/>
    <property type="match status" value="1"/>
</dbReference>
<protein>
    <recommendedName>
        <fullName evidence="2">histidine kinase</fullName>
        <ecNumber evidence="2">2.7.13.3</ecNumber>
    </recommendedName>
</protein>
<evidence type="ECO:0000256" key="7">
    <source>
        <dbReference type="ARBA" id="ARBA00022840"/>
    </source>
</evidence>
<dbReference type="Gene3D" id="3.30.565.10">
    <property type="entry name" value="Histidine kinase-like ATPase, C-terminal domain"/>
    <property type="match status" value="1"/>
</dbReference>
<feature type="domain" description="Histidine kinase" evidence="9">
    <location>
        <begin position="274"/>
        <end position="483"/>
    </location>
</feature>
<evidence type="ECO:0000313" key="12">
    <source>
        <dbReference type="Proteomes" id="UP000065511"/>
    </source>
</evidence>
<dbReference type="Pfam" id="PF02518">
    <property type="entry name" value="HATPase_c"/>
    <property type="match status" value="1"/>
</dbReference>
<dbReference type="PROSITE" id="PS50113">
    <property type="entry name" value="PAC"/>
    <property type="match status" value="1"/>
</dbReference>
<evidence type="ECO:0000256" key="6">
    <source>
        <dbReference type="ARBA" id="ARBA00022777"/>
    </source>
</evidence>
<name>A0ABN4J3L4_9ENTE</name>
<feature type="domain" description="PAC" evidence="10">
    <location>
        <begin position="205"/>
        <end position="261"/>
    </location>
</feature>
<dbReference type="SUPFAM" id="SSF55785">
    <property type="entry name" value="PYP-like sensor domain (PAS domain)"/>
    <property type="match status" value="1"/>
</dbReference>
<proteinExistence type="predicted"/>
<organism evidence="11 12">
    <name type="scientific">Enterococcus silesiacus</name>
    <dbReference type="NCBI Taxonomy" id="332949"/>
    <lineage>
        <taxon>Bacteria</taxon>
        <taxon>Bacillati</taxon>
        <taxon>Bacillota</taxon>
        <taxon>Bacilli</taxon>
        <taxon>Lactobacillales</taxon>
        <taxon>Enterococcaceae</taxon>
        <taxon>Enterococcus</taxon>
    </lineage>
</organism>
<dbReference type="EMBL" id="CP013614">
    <property type="protein sequence ID" value="ALS00388.1"/>
    <property type="molecule type" value="Genomic_DNA"/>
</dbReference>
<reference evidence="11 12" key="1">
    <citation type="submission" date="2015-12" db="EMBL/GenBank/DDBJ databases">
        <authorList>
            <person name="Lauer A."/>
            <person name="Humrighouse B."/>
            <person name="Loparev V."/>
            <person name="Shewmaker P.L."/>
            <person name="Whitney A.M."/>
            <person name="McLaughlin R.W."/>
        </authorList>
    </citation>
    <scope>NUCLEOTIDE SEQUENCE [LARGE SCALE GENOMIC DNA]</scope>
    <source>
        <strain evidence="11 12">LMG 23085</strain>
    </source>
</reference>
<dbReference type="InterPro" id="IPR003594">
    <property type="entry name" value="HATPase_dom"/>
</dbReference>
<dbReference type="SMART" id="SM00387">
    <property type="entry name" value="HATPase_c"/>
    <property type="match status" value="1"/>
</dbReference>